<dbReference type="InterPro" id="IPR004045">
    <property type="entry name" value="Glutathione_S-Trfase_N"/>
</dbReference>
<dbReference type="PROSITE" id="PS50404">
    <property type="entry name" value="GST_NTER"/>
    <property type="match status" value="1"/>
</dbReference>
<evidence type="ECO:0000256" key="2">
    <source>
        <dbReference type="ARBA" id="ARBA00022771"/>
    </source>
</evidence>
<feature type="compositionally biased region" description="Basic and acidic residues" evidence="4">
    <location>
        <begin position="445"/>
        <end position="471"/>
    </location>
</feature>
<protein>
    <submittedName>
        <fullName evidence="8">Uncharacterized protein LOC115623382 isoform X1</fullName>
    </submittedName>
</protein>
<dbReference type="PROSITE" id="PS50405">
    <property type="entry name" value="GST_CTER"/>
    <property type="match status" value="1"/>
</dbReference>
<dbReference type="Gene3D" id="3.40.30.10">
    <property type="entry name" value="Glutaredoxin"/>
    <property type="match status" value="1"/>
</dbReference>
<dbReference type="Pfam" id="PF04500">
    <property type="entry name" value="FLYWCH"/>
    <property type="match status" value="4"/>
</dbReference>
<dbReference type="SFLD" id="SFLDG00358">
    <property type="entry name" value="Main_(cytGST)"/>
    <property type="match status" value="1"/>
</dbReference>
<dbReference type="AlphaFoldDB" id="A0A6J2TBZ3"/>
<dbReference type="PANTHER" id="PTHR43969">
    <property type="entry name" value="GLUTATHIONE S TRANSFERASE D10, ISOFORM A-RELATED"/>
    <property type="match status" value="1"/>
</dbReference>
<sequence length="1058" mass="122050">MEFQEHDMDLTRVYVVRSAKGVDMLCVDDYLYHFDRIGKNNTYRWLCNRRKDKAAPCKSRISSILTNPLDKATHMVVDVAMAHTHPRCSDHEITKVSQRKLLANTVEKFSVLQPKRARIYERATASMLPPEWITTKAEEGNAKNAEFSIHLDFEDKDRVYMLHRRDGRVMVCINGQLYYLAGKSSKTDSYFWTCVRQKDIDCTAKICTEPTVLGAHRLHDMETDAHIHPNYSAAKLMHMFSKHQIEMVDDERIVEVLEECPYLEYIEENEHTTADETKNEDAESFIIEDCEENFEEFMDLDPVVSEFQSVIATQEDETPTWPSATDVINSYVTPADYNPIIERDVTKFTFLPSAKGKKVLCLNRHLYHFDSQSRANGHMFFTCIMRRDKHHFCHVRVTIDPREDGPVVTRINGKHTHAPDMQEILKRINHQKKLDKMQATGARRKNMEQRAIRDEPEFYEFSDEKRMDNHSSDSNCDQLDDDSQHTKAKANIAMKKVIGIDGIKMEPQAHNKAAPMIVEYMKDSSDNISAKIKILPNALEGMDAEMEAEVDAESDNVRRPPQPQITNERRRKAQTISPQMPQSSDMDLTKICKLRSAKGRELLCVDGYIYHAKNRGLISRNYWVCIKSRDPEINCKSRISTATQKNGTIRVLRVYNYHSHPYSEDDIKRRLFNEVNKKSNKKLKFRPLHFIEKSLEQIKQEYGDLAIERLSVSNLSDDIVVHKKPRTSGGTNSSANNTGSAGPGSVLFSLEEQQQLEANEEPLDELAGQDIEEDFVVEEEEEEAEEQYITMEESEMSVIMDHTDNIIEVVEEVADFESYADLEPIYTMKLYAVSDGPPSLAVRMTLKALDIQYQLINVDYCAMEHRSEEYAKMNPQKEIPVLDDDGFYLSESIAIMQYLCDKYAPNSELYPQEVNQRALVNQRLCFNMGFFYAPISMHAMAPIFYDYQRTPMSQKRVENALEVLETYLQRTGTKYVAGEHVTIADFALISATLCLEAISFDLSPYSLVQKWYATFKAEYPELWEIANSGMQEIHEFEQNPPDLSHVHHPFHPTRKPKA</sequence>
<feature type="domain" description="GST C-terminal" evidence="6">
    <location>
        <begin position="913"/>
        <end position="1043"/>
    </location>
</feature>
<feature type="region of interest" description="Disordered" evidence="4">
    <location>
        <begin position="549"/>
        <end position="584"/>
    </location>
</feature>
<dbReference type="FunFam" id="3.40.30.10:FF:000295">
    <property type="entry name" value="Glutathione S-transferase unclassified 1"/>
    <property type="match status" value="1"/>
</dbReference>
<dbReference type="SUPFAM" id="SSF47616">
    <property type="entry name" value="GST C-terminal domain-like"/>
    <property type="match status" value="1"/>
</dbReference>
<feature type="domain" description="GST N-terminal" evidence="5">
    <location>
        <begin position="826"/>
        <end position="907"/>
    </location>
</feature>
<dbReference type="CTD" id="40858"/>
<evidence type="ECO:0000256" key="3">
    <source>
        <dbReference type="ARBA" id="ARBA00022833"/>
    </source>
</evidence>
<dbReference type="InterPro" id="IPR036282">
    <property type="entry name" value="Glutathione-S-Trfase_C_sf"/>
</dbReference>
<dbReference type="GO" id="GO:0008270">
    <property type="term" value="F:zinc ion binding"/>
    <property type="evidence" value="ECO:0007669"/>
    <property type="project" value="UniProtKB-KW"/>
</dbReference>
<dbReference type="InterPro" id="IPR040079">
    <property type="entry name" value="Glutathione_S-Trfase"/>
</dbReference>
<dbReference type="Gene3D" id="1.20.1050.10">
    <property type="match status" value="1"/>
</dbReference>
<evidence type="ECO:0000259" key="5">
    <source>
        <dbReference type="PROSITE" id="PS50404"/>
    </source>
</evidence>
<name>A0A6J2TBZ3_DROLE</name>
<dbReference type="RefSeq" id="XP_030373539.1">
    <property type="nucleotide sequence ID" value="XM_030517679.1"/>
</dbReference>
<accession>A0A6J2TBZ3</accession>
<keyword evidence="2" id="KW-0863">Zinc-finger</keyword>
<feature type="compositionally biased region" description="Polar residues" evidence="4">
    <location>
        <begin position="574"/>
        <end position="584"/>
    </location>
</feature>
<dbReference type="GO" id="GO:0004364">
    <property type="term" value="F:glutathione transferase activity"/>
    <property type="evidence" value="ECO:0007669"/>
    <property type="project" value="TreeGrafter"/>
</dbReference>
<dbReference type="InterPro" id="IPR007588">
    <property type="entry name" value="Znf_FLYWCH"/>
</dbReference>
<dbReference type="InterPro" id="IPR010987">
    <property type="entry name" value="Glutathione-S-Trfase_C-like"/>
</dbReference>
<dbReference type="Pfam" id="PF00043">
    <property type="entry name" value="GST_C"/>
    <property type="match status" value="1"/>
</dbReference>
<dbReference type="CDD" id="cd03177">
    <property type="entry name" value="GST_C_Delta_Epsilon"/>
    <property type="match status" value="1"/>
</dbReference>
<dbReference type="SFLD" id="SFLDS00019">
    <property type="entry name" value="Glutathione_Transferase_(cytos"/>
    <property type="match status" value="1"/>
</dbReference>
<evidence type="ECO:0000256" key="4">
    <source>
        <dbReference type="SAM" id="MobiDB-lite"/>
    </source>
</evidence>
<organism evidence="7 8">
    <name type="scientific">Drosophila lebanonensis</name>
    <name type="common">Fruit fly</name>
    <name type="synonym">Scaptodrosophila lebanonensis</name>
    <dbReference type="NCBI Taxonomy" id="7225"/>
    <lineage>
        <taxon>Eukaryota</taxon>
        <taxon>Metazoa</taxon>
        <taxon>Ecdysozoa</taxon>
        <taxon>Arthropoda</taxon>
        <taxon>Hexapoda</taxon>
        <taxon>Insecta</taxon>
        <taxon>Pterygota</taxon>
        <taxon>Neoptera</taxon>
        <taxon>Endopterygota</taxon>
        <taxon>Diptera</taxon>
        <taxon>Brachycera</taxon>
        <taxon>Muscomorpha</taxon>
        <taxon>Ephydroidea</taxon>
        <taxon>Drosophilidae</taxon>
        <taxon>Scaptodrosophila</taxon>
    </lineage>
</organism>
<evidence type="ECO:0000259" key="6">
    <source>
        <dbReference type="PROSITE" id="PS50405"/>
    </source>
</evidence>
<evidence type="ECO:0000313" key="7">
    <source>
        <dbReference type="Proteomes" id="UP000504634"/>
    </source>
</evidence>
<proteinExistence type="predicted"/>
<dbReference type="Proteomes" id="UP000504634">
    <property type="component" value="Unplaced"/>
</dbReference>
<dbReference type="SUPFAM" id="SSF52833">
    <property type="entry name" value="Thioredoxin-like"/>
    <property type="match status" value="1"/>
</dbReference>
<dbReference type="InterPro" id="IPR036249">
    <property type="entry name" value="Thioredoxin-like_sf"/>
</dbReference>
<dbReference type="FunFam" id="1.20.1050.10:FF:000007">
    <property type="entry name" value="Glutathione S-transferase 1-1"/>
    <property type="match status" value="1"/>
</dbReference>
<feature type="compositionally biased region" description="Polar residues" evidence="4">
    <location>
        <begin position="728"/>
        <end position="740"/>
    </location>
</feature>
<dbReference type="OrthoDB" id="4951845at2759"/>
<feature type="region of interest" description="Disordered" evidence="4">
    <location>
        <begin position="438"/>
        <end position="485"/>
    </location>
</feature>
<keyword evidence="3" id="KW-0862">Zinc</keyword>
<keyword evidence="7" id="KW-1185">Reference proteome</keyword>
<gene>
    <name evidence="8" type="primary">LOC115623382</name>
</gene>
<keyword evidence="1" id="KW-0479">Metal-binding</keyword>
<reference evidence="8" key="1">
    <citation type="submission" date="2025-08" db="UniProtKB">
        <authorList>
            <consortium name="RefSeq"/>
        </authorList>
    </citation>
    <scope>IDENTIFICATION</scope>
    <source>
        <strain evidence="8">11010-0011.00</strain>
        <tissue evidence="8">Whole body</tissue>
    </source>
</reference>
<feature type="region of interest" description="Disordered" evidence="4">
    <location>
        <begin position="723"/>
        <end position="745"/>
    </location>
</feature>
<evidence type="ECO:0000256" key="1">
    <source>
        <dbReference type="ARBA" id="ARBA00022723"/>
    </source>
</evidence>
<dbReference type="Pfam" id="PF02798">
    <property type="entry name" value="GST_N"/>
    <property type="match status" value="1"/>
</dbReference>
<dbReference type="GO" id="GO:0006749">
    <property type="term" value="P:glutathione metabolic process"/>
    <property type="evidence" value="ECO:0007669"/>
    <property type="project" value="TreeGrafter"/>
</dbReference>
<dbReference type="GeneID" id="115623382"/>
<evidence type="ECO:0000313" key="8">
    <source>
        <dbReference type="RefSeq" id="XP_030373539.1"/>
    </source>
</evidence>
<dbReference type="InterPro" id="IPR004046">
    <property type="entry name" value="GST_C"/>
</dbReference>
<dbReference type="PANTHER" id="PTHR43969:SF7">
    <property type="entry name" value="GST-CONTAINING FLYWCH ZINC-FINGER PROTEIN"/>
    <property type="match status" value="1"/>
</dbReference>
<dbReference type="Gene3D" id="2.20.25.240">
    <property type="match status" value="4"/>
</dbReference>